<dbReference type="GeneID" id="37251899"/>
<evidence type="ECO:0008006" key="11">
    <source>
        <dbReference type="Google" id="ProtNLM"/>
    </source>
</evidence>
<dbReference type="GO" id="GO:0004601">
    <property type="term" value="F:peroxidase activity"/>
    <property type="evidence" value="ECO:0007669"/>
    <property type="project" value="UniProtKB-KW"/>
</dbReference>
<comment type="similarity">
    <text evidence="6">Belongs to the DyP-type peroxidase family.</text>
</comment>
<dbReference type="KEGG" id="fvn:FVRRES_00255"/>
<keyword evidence="3" id="KW-0479">Metal-binding</keyword>
<dbReference type="InterPro" id="IPR006314">
    <property type="entry name" value="Dyp_peroxidase"/>
</dbReference>
<dbReference type="GO" id="GO:0020037">
    <property type="term" value="F:heme binding"/>
    <property type="evidence" value="ECO:0007669"/>
    <property type="project" value="InterPro"/>
</dbReference>
<keyword evidence="5" id="KW-0408">Iron</keyword>
<proteinExistence type="inferred from homology"/>
<comment type="cofactor">
    <cofactor evidence="1">
        <name>heme b</name>
        <dbReference type="ChEBI" id="CHEBI:60344"/>
    </cofactor>
</comment>
<keyword evidence="4" id="KW-0560">Oxidoreductase</keyword>
<accession>A0A2L2T7E8</accession>
<dbReference type="PANTHER" id="PTHR30521">
    <property type="entry name" value="DEFERROCHELATASE/PEROXIDASE"/>
    <property type="match status" value="1"/>
</dbReference>
<evidence type="ECO:0000256" key="6">
    <source>
        <dbReference type="ARBA" id="ARBA00025737"/>
    </source>
</evidence>
<dbReference type="GO" id="GO:0005829">
    <property type="term" value="C:cytosol"/>
    <property type="evidence" value="ECO:0007669"/>
    <property type="project" value="TreeGrafter"/>
</dbReference>
<dbReference type="NCBIfam" id="TIGR01413">
    <property type="entry name" value="Dyp_perox_fam"/>
    <property type="match status" value="1"/>
</dbReference>
<evidence type="ECO:0000259" key="8">
    <source>
        <dbReference type="Pfam" id="PF20628"/>
    </source>
</evidence>
<dbReference type="InterPro" id="IPR048328">
    <property type="entry name" value="Dyp_perox_C"/>
</dbReference>
<keyword evidence="10" id="KW-1185">Reference proteome</keyword>
<protein>
    <recommendedName>
        <fullName evidence="11">Dyp-type peroxidase</fullName>
    </recommendedName>
</protein>
<evidence type="ECO:0000313" key="10">
    <source>
        <dbReference type="Proteomes" id="UP000245910"/>
    </source>
</evidence>
<evidence type="ECO:0000256" key="1">
    <source>
        <dbReference type="ARBA" id="ARBA00001970"/>
    </source>
</evidence>
<evidence type="ECO:0000313" key="9">
    <source>
        <dbReference type="EMBL" id="CEI63743.1"/>
    </source>
</evidence>
<evidence type="ECO:0000256" key="5">
    <source>
        <dbReference type="ARBA" id="ARBA00023004"/>
    </source>
</evidence>
<dbReference type="PANTHER" id="PTHR30521:SF0">
    <property type="entry name" value="DYP-TYPE PEROXIDASE FAMILY PROTEIN"/>
    <property type="match status" value="1"/>
</dbReference>
<evidence type="ECO:0000256" key="3">
    <source>
        <dbReference type="ARBA" id="ARBA00022723"/>
    </source>
</evidence>
<dbReference type="GO" id="GO:0046872">
    <property type="term" value="F:metal ion binding"/>
    <property type="evidence" value="ECO:0007669"/>
    <property type="project" value="UniProtKB-KW"/>
</dbReference>
<dbReference type="SUPFAM" id="SSF54909">
    <property type="entry name" value="Dimeric alpha+beta barrel"/>
    <property type="match status" value="1"/>
</dbReference>
<dbReference type="Proteomes" id="UP000245910">
    <property type="component" value="Chromosome I"/>
</dbReference>
<evidence type="ECO:0000256" key="2">
    <source>
        <dbReference type="ARBA" id="ARBA00022559"/>
    </source>
</evidence>
<dbReference type="RefSeq" id="XP_025587463.1">
    <property type="nucleotide sequence ID" value="XM_025730654.2"/>
</dbReference>
<dbReference type="EMBL" id="LN649229">
    <property type="protein sequence ID" value="CEI63743.1"/>
    <property type="molecule type" value="Genomic_DNA"/>
</dbReference>
<sequence>MSMLNVASCQAVDAVLTRCATFLTFNAKPDASNLAIIRATLGSIGDLTKNVAIRDLRSNLTCTVGIGSDFWDRLTHAQRPKELHALPVMKGRVHATVSTPADLLFHIRSDRRDLCFELERQVMDGFGSSVQLTDSTVGFRYFDARDLLGFVDGTANPVGPATMRSAIVTSETDEAAAGGSYVVVQKYLHDLASWKKLKVDEQESIIGRTKVENMELDDAAEGKQAAHKTLTSITDDDGIELDIVRDNMPFGSPASDEFGTYFIGYSSKLWVIEKMLERMFVGSPPGMHDRILDYSTPVTGSTFFAPSADMLDSLADVQD</sequence>
<organism evidence="9 10">
    <name type="scientific">Fusarium venenatum</name>
    <dbReference type="NCBI Taxonomy" id="56646"/>
    <lineage>
        <taxon>Eukaryota</taxon>
        <taxon>Fungi</taxon>
        <taxon>Dikarya</taxon>
        <taxon>Ascomycota</taxon>
        <taxon>Pezizomycotina</taxon>
        <taxon>Sordariomycetes</taxon>
        <taxon>Hypocreomycetidae</taxon>
        <taxon>Hypocreales</taxon>
        <taxon>Nectriaceae</taxon>
        <taxon>Fusarium</taxon>
    </lineage>
</organism>
<reference evidence="10" key="1">
    <citation type="submission" date="2014-10" db="EMBL/GenBank/DDBJ databases">
        <authorList>
            <person name="King R."/>
        </authorList>
    </citation>
    <scope>NUCLEOTIDE SEQUENCE [LARGE SCALE GENOMIC DNA]</scope>
    <source>
        <strain evidence="10">A3/5</strain>
    </source>
</reference>
<dbReference type="AlphaFoldDB" id="A0A2L2T7E8"/>
<feature type="domain" description="Dyp-type peroxidase N-terminal" evidence="7">
    <location>
        <begin position="35"/>
        <end position="140"/>
    </location>
</feature>
<dbReference type="InterPro" id="IPR048327">
    <property type="entry name" value="Dyp_perox_N"/>
</dbReference>
<dbReference type="STRING" id="56646.A0A2L2T7E8"/>
<dbReference type="Pfam" id="PF20628">
    <property type="entry name" value="Dyp_perox_C"/>
    <property type="match status" value="1"/>
</dbReference>
<keyword evidence="2" id="KW-0575">Peroxidase</keyword>
<name>A0A2L2T7E8_9HYPO</name>
<dbReference type="Pfam" id="PF04261">
    <property type="entry name" value="Dyp_perox_N"/>
    <property type="match status" value="1"/>
</dbReference>
<dbReference type="PROSITE" id="PS51404">
    <property type="entry name" value="DYP_PEROXIDASE"/>
    <property type="match status" value="1"/>
</dbReference>
<feature type="domain" description="Dyp-type peroxidase C-terminal" evidence="8">
    <location>
        <begin position="143"/>
        <end position="309"/>
    </location>
</feature>
<evidence type="ECO:0000259" key="7">
    <source>
        <dbReference type="Pfam" id="PF04261"/>
    </source>
</evidence>
<dbReference type="InterPro" id="IPR011008">
    <property type="entry name" value="Dimeric_a/b-barrel"/>
</dbReference>
<evidence type="ECO:0000256" key="4">
    <source>
        <dbReference type="ARBA" id="ARBA00023002"/>
    </source>
</evidence>